<evidence type="ECO:0000256" key="2">
    <source>
        <dbReference type="ARBA" id="ARBA00006162"/>
    </source>
</evidence>
<protein>
    <submittedName>
        <fullName evidence="9">Type VII secretion integral membrane protein EccD</fullName>
    </submittedName>
</protein>
<evidence type="ECO:0000256" key="4">
    <source>
        <dbReference type="ARBA" id="ARBA00022692"/>
    </source>
</evidence>
<sequence length="462" mass="46979">MVRSIGLGLARVTVVAPHSRIDVALPEHVLVAELMPGLLRHAGDELADTGQRHSGWVLRRDDGTGLEAGRTLAAQNVLDGTTLYLAPRRTDWPEPEFDDLVDSISVAARRNARAWSAAASRAFGLGASATFLAALLILLMLAGPPWTTSGVIALSVSGALLLAGVLLARTMSDVDAGTMLAAAALPLGGVGAMLASAGPLPLAGFGAAQLLAFCGGLLAVGVTADLGVASERPLFVAATVMAVFGGFAALLTVAGLTAAGAAAVLAGVIVVFTPAVPLIGMRLGKLPTPNLPMSAEDLRKDDDLPKAEFVHARVVRSDQLVSGILLGASVVLVGCQLELAMDPTIGSTILVALVAAGTVLRARIYPTFRHRLPLLLAGLAGAVTLGITALRLPPGWMLGMGTAGATALALLSFVAGLVLSRRKTTPSMGRWGDIAESVCVLAIVPVACGVLGVYGQIRGLAG</sequence>
<reference evidence="9" key="1">
    <citation type="submission" date="2023-03" db="EMBL/GenBank/DDBJ databases">
        <title>Amycolatopsis taiwanensis NBRC 103393.</title>
        <authorList>
            <person name="Ichikawa N."/>
            <person name="Sato H."/>
            <person name="Tonouchi N."/>
        </authorList>
    </citation>
    <scope>NUCLEOTIDE SEQUENCE</scope>
    <source>
        <strain evidence="9">NBRC 103393</strain>
    </source>
</reference>
<dbReference type="InterPro" id="IPR044049">
    <property type="entry name" value="EccD_transm"/>
</dbReference>
<dbReference type="Pfam" id="PF08817">
    <property type="entry name" value="YukD"/>
    <property type="match status" value="1"/>
</dbReference>
<dbReference type="Gene3D" id="3.10.20.90">
    <property type="entry name" value="Phosphatidylinositol 3-kinase Catalytic Subunit, Chain A, domain 1"/>
    <property type="match status" value="1"/>
</dbReference>
<organism evidence="9 10">
    <name type="scientific">Amycolatopsis taiwanensis</name>
    <dbReference type="NCBI Taxonomy" id="342230"/>
    <lineage>
        <taxon>Bacteria</taxon>
        <taxon>Bacillati</taxon>
        <taxon>Actinomycetota</taxon>
        <taxon>Actinomycetes</taxon>
        <taxon>Pseudonocardiales</taxon>
        <taxon>Pseudonocardiaceae</taxon>
        <taxon>Amycolatopsis</taxon>
    </lineage>
</organism>
<gene>
    <name evidence="9" type="ORF">Atai01_13430</name>
</gene>
<accession>A0A9W6QW88</accession>
<evidence type="ECO:0000256" key="6">
    <source>
        <dbReference type="ARBA" id="ARBA00023136"/>
    </source>
</evidence>
<feature type="transmembrane region" description="Helical" evidence="7">
    <location>
        <begin position="345"/>
        <end position="362"/>
    </location>
</feature>
<evidence type="ECO:0000313" key="10">
    <source>
        <dbReference type="Proteomes" id="UP001165136"/>
    </source>
</evidence>
<dbReference type="AlphaFoldDB" id="A0A9W6QW88"/>
<dbReference type="EMBL" id="BSTI01000002">
    <property type="protein sequence ID" value="GLY64724.1"/>
    <property type="molecule type" value="Genomic_DNA"/>
</dbReference>
<comment type="caution">
    <text evidence="9">The sequence shown here is derived from an EMBL/GenBank/DDBJ whole genome shotgun (WGS) entry which is preliminary data.</text>
</comment>
<dbReference type="RefSeq" id="WP_285486220.1">
    <property type="nucleotide sequence ID" value="NZ_BSTI01000002.1"/>
</dbReference>
<dbReference type="InterPro" id="IPR006707">
    <property type="entry name" value="T7SS_EccD"/>
</dbReference>
<evidence type="ECO:0000313" key="9">
    <source>
        <dbReference type="EMBL" id="GLY64724.1"/>
    </source>
</evidence>
<feature type="transmembrane region" description="Helical" evidence="7">
    <location>
        <begin position="234"/>
        <end position="254"/>
    </location>
</feature>
<dbReference type="PIRSF" id="PIRSF017804">
    <property type="entry name" value="Secretion_EccD1"/>
    <property type="match status" value="1"/>
</dbReference>
<dbReference type="InterPro" id="IPR024962">
    <property type="entry name" value="YukD-like"/>
</dbReference>
<evidence type="ECO:0000259" key="8">
    <source>
        <dbReference type="Pfam" id="PF19053"/>
    </source>
</evidence>
<name>A0A9W6QW88_9PSEU</name>
<keyword evidence="5 7" id="KW-1133">Transmembrane helix</keyword>
<feature type="domain" description="EccD-like transmembrane" evidence="8">
    <location>
        <begin position="120"/>
        <end position="460"/>
    </location>
</feature>
<keyword evidence="6 7" id="KW-0472">Membrane</keyword>
<feature type="transmembrane region" description="Helical" evidence="7">
    <location>
        <begin position="180"/>
        <end position="197"/>
    </location>
</feature>
<dbReference type="NCBIfam" id="TIGR03920">
    <property type="entry name" value="T7SS_EccD"/>
    <property type="match status" value="1"/>
</dbReference>
<keyword evidence="10" id="KW-1185">Reference proteome</keyword>
<feature type="transmembrane region" description="Helical" evidence="7">
    <location>
        <begin position="398"/>
        <end position="419"/>
    </location>
</feature>
<feature type="transmembrane region" description="Helical" evidence="7">
    <location>
        <begin position="320"/>
        <end position="339"/>
    </location>
</feature>
<feature type="transmembrane region" description="Helical" evidence="7">
    <location>
        <begin position="122"/>
        <end position="142"/>
    </location>
</feature>
<evidence type="ECO:0000256" key="3">
    <source>
        <dbReference type="ARBA" id="ARBA00022475"/>
    </source>
</evidence>
<comment type="subcellular location">
    <subcellularLocation>
        <location evidence="1">Cell membrane</location>
        <topology evidence="1">Multi-pass membrane protein</topology>
    </subcellularLocation>
</comment>
<feature type="transmembrane region" description="Helical" evidence="7">
    <location>
        <begin position="260"/>
        <end position="280"/>
    </location>
</feature>
<dbReference type="GO" id="GO:0005886">
    <property type="term" value="C:plasma membrane"/>
    <property type="evidence" value="ECO:0007669"/>
    <property type="project" value="UniProtKB-SubCell"/>
</dbReference>
<keyword evidence="3" id="KW-1003">Cell membrane</keyword>
<feature type="transmembrane region" description="Helical" evidence="7">
    <location>
        <begin position="431"/>
        <end position="454"/>
    </location>
</feature>
<comment type="similarity">
    <text evidence="2">Belongs to the EccD/Snm4 family.</text>
</comment>
<feature type="transmembrane region" description="Helical" evidence="7">
    <location>
        <begin position="374"/>
        <end position="392"/>
    </location>
</feature>
<feature type="transmembrane region" description="Helical" evidence="7">
    <location>
        <begin position="203"/>
        <end position="222"/>
    </location>
</feature>
<feature type="transmembrane region" description="Helical" evidence="7">
    <location>
        <begin position="148"/>
        <end position="168"/>
    </location>
</feature>
<evidence type="ECO:0000256" key="5">
    <source>
        <dbReference type="ARBA" id="ARBA00022989"/>
    </source>
</evidence>
<dbReference type="Pfam" id="PF19053">
    <property type="entry name" value="EccD"/>
    <property type="match status" value="1"/>
</dbReference>
<evidence type="ECO:0000256" key="1">
    <source>
        <dbReference type="ARBA" id="ARBA00004651"/>
    </source>
</evidence>
<evidence type="ECO:0000256" key="7">
    <source>
        <dbReference type="SAM" id="Phobius"/>
    </source>
</evidence>
<dbReference type="Proteomes" id="UP001165136">
    <property type="component" value="Unassembled WGS sequence"/>
</dbReference>
<proteinExistence type="inferred from homology"/>
<keyword evidence="4 7" id="KW-0812">Transmembrane</keyword>